<gene>
    <name evidence="2" type="ORF">JCM21142_124659</name>
</gene>
<sequence>MKTKKDLLILLKSINKGKPLNMKVITLFCVFLFIHVLGYSQVSKELPFIEYLIAKEEYDAAITLLHSYSLSKETQSQGLVDSINYLKGWSLYSLKQLDESVKYLKQVSSDSYFYSKSQLFASYNRAHLKDYTDAMDVLDCFIPKDKQDSIIRNYMKSGIFLLNRDFANYSLYQNKLDKQFYGIKKENLLINSIANELATHKTKSTTVAAILSSIIPGSGKIYLGKTGQGISSLLIVTGLGLVTAENFSKRGPEKFSSILFASAFTTFYIGNIYGTIKLSKISNKEYNSYEDAKILFNIHIPLRNLYN</sequence>
<feature type="transmembrane region" description="Helical" evidence="1">
    <location>
        <begin position="20"/>
        <end position="39"/>
    </location>
</feature>
<keyword evidence="1" id="KW-0812">Transmembrane</keyword>
<dbReference type="eggNOG" id="ENOG5031J9H">
    <property type="taxonomic scope" value="Bacteria"/>
</dbReference>
<accession>W7Y4Q4</accession>
<evidence type="ECO:0000313" key="2">
    <source>
        <dbReference type="EMBL" id="GAF05900.1"/>
    </source>
</evidence>
<comment type="caution">
    <text evidence="2">The sequence shown here is derived from an EMBL/GenBank/DDBJ whole genome shotgun (WGS) entry which is preliminary data.</text>
</comment>
<dbReference type="SUPFAM" id="SSF48452">
    <property type="entry name" value="TPR-like"/>
    <property type="match status" value="1"/>
</dbReference>
<dbReference type="OrthoDB" id="947679at2"/>
<dbReference type="STRING" id="869213.GCA_000517085_00357"/>
<protein>
    <recommendedName>
        <fullName evidence="4">Tetratricopeptide repeat protein</fullName>
    </recommendedName>
</protein>
<dbReference type="RefSeq" id="WP_052342928.1">
    <property type="nucleotide sequence ID" value="NZ_BAMD01000151.1"/>
</dbReference>
<reference evidence="2 3" key="1">
    <citation type="journal article" date="2014" name="Genome Announc.">
        <title>Draft Genome Sequence of Cytophaga fermentans JCM 21142T, a Facultative Anaerobe Isolated from Marine Mud.</title>
        <authorList>
            <person name="Starns D."/>
            <person name="Oshima K."/>
            <person name="Suda W."/>
            <person name="Iino T."/>
            <person name="Yuki M."/>
            <person name="Inoue J."/>
            <person name="Kitamura K."/>
            <person name="Iida T."/>
            <person name="Darby A."/>
            <person name="Hattori M."/>
            <person name="Ohkuma M."/>
        </authorList>
    </citation>
    <scope>NUCLEOTIDE SEQUENCE [LARGE SCALE GENOMIC DNA]</scope>
    <source>
        <strain evidence="2 3">JCM 21142</strain>
    </source>
</reference>
<dbReference type="AlphaFoldDB" id="W7Y4Q4"/>
<evidence type="ECO:0000313" key="3">
    <source>
        <dbReference type="Proteomes" id="UP000019402"/>
    </source>
</evidence>
<name>W7Y4Q4_9BACT</name>
<keyword evidence="1" id="KW-0472">Membrane</keyword>
<evidence type="ECO:0008006" key="4">
    <source>
        <dbReference type="Google" id="ProtNLM"/>
    </source>
</evidence>
<keyword evidence="1" id="KW-1133">Transmembrane helix</keyword>
<proteinExistence type="predicted"/>
<dbReference type="InterPro" id="IPR011990">
    <property type="entry name" value="TPR-like_helical_dom_sf"/>
</dbReference>
<evidence type="ECO:0000256" key="1">
    <source>
        <dbReference type="SAM" id="Phobius"/>
    </source>
</evidence>
<dbReference type="Proteomes" id="UP000019402">
    <property type="component" value="Unassembled WGS sequence"/>
</dbReference>
<dbReference type="EMBL" id="BAMD01000151">
    <property type="protein sequence ID" value="GAF05900.1"/>
    <property type="molecule type" value="Genomic_DNA"/>
</dbReference>
<organism evidence="2 3">
    <name type="scientific">Saccharicrinis fermentans DSM 9555 = JCM 21142</name>
    <dbReference type="NCBI Taxonomy" id="869213"/>
    <lineage>
        <taxon>Bacteria</taxon>
        <taxon>Pseudomonadati</taxon>
        <taxon>Bacteroidota</taxon>
        <taxon>Bacteroidia</taxon>
        <taxon>Marinilabiliales</taxon>
        <taxon>Marinilabiliaceae</taxon>
        <taxon>Saccharicrinis</taxon>
    </lineage>
</organism>
<keyword evidence="3" id="KW-1185">Reference proteome</keyword>